<dbReference type="PANTHER" id="PTHR15371">
    <property type="entry name" value="TIM23"/>
    <property type="match status" value="1"/>
</dbReference>
<evidence type="ECO:0000256" key="3">
    <source>
        <dbReference type="ARBA" id="ARBA00022989"/>
    </source>
</evidence>
<name>A0A6B2EER6_9DIPT</name>
<proteinExistence type="predicted"/>
<comment type="subcellular location">
    <subcellularLocation>
        <location evidence="1">Membrane</location>
        <topology evidence="1">Multi-pass membrane protein</topology>
    </subcellularLocation>
</comment>
<evidence type="ECO:0000256" key="2">
    <source>
        <dbReference type="ARBA" id="ARBA00022692"/>
    </source>
</evidence>
<keyword evidence="3 6" id="KW-1133">Transmembrane helix</keyword>
<feature type="transmembrane region" description="Helical" evidence="6">
    <location>
        <begin position="166"/>
        <end position="185"/>
    </location>
</feature>
<dbReference type="Pfam" id="PF02466">
    <property type="entry name" value="Tim17"/>
    <property type="match status" value="1"/>
</dbReference>
<organism evidence="7">
    <name type="scientific">Phlebotomus kandelakii</name>
    <dbReference type="NCBI Taxonomy" id="1109342"/>
    <lineage>
        <taxon>Eukaryota</taxon>
        <taxon>Metazoa</taxon>
        <taxon>Ecdysozoa</taxon>
        <taxon>Arthropoda</taxon>
        <taxon>Hexapoda</taxon>
        <taxon>Insecta</taxon>
        <taxon>Pterygota</taxon>
        <taxon>Neoptera</taxon>
        <taxon>Endopterygota</taxon>
        <taxon>Diptera</taxon>
        <taxon>Nematocera</taxon>
        <taxon>Psychodoidea</taxon>
        <taxon>Psychodidae</taxon>
        <taxon>Phlebotomus</taxon>
        <taxon>Larroussius</taxon>
    </lineage>
</organism>
<dbReference type="GO" id="GO:0005744">
    <property type="term" value="C:TIM23 mitochondrial import inner membrane translocase complex"/>
    <property type="evidence" value="ECO:0007669"/>
    <property type="project" value="TreeGrafter"/>
</dbReference>
<reference evidence="7" key="1">
    <citation type="submission" date="2019-10" db="EMBL/GenBank/DDBJ databases">
        <title>Short sand fly seasons in Tbilisi, Georgia, hinder development of host immunity to saliva of the visceral leishmaniasis vector Phlebotomus kandelakii.</title>
        <authorList>
            <person name="Oliveira F."/>
            <person name="Giorgobiani E."/>
            <person name="Guimaraes-Costa A.B."/>
            <person name="Abdeladhim M."/>
            <person name="Oristian J."/>
            <person name="Tskhvaradze L."/>
            <person name="Tsertsvadze N."/>
            <person name="Zakalashvili M."/>
            <person name="Valenzuela J.G."/>
            <person name="Kamhawi S."/>
        </authorList>
    </citation>
    <scope>NUCLEOTIDE SEQUENCE</scope>
    <source>
        <strain evidence="7">Wild-capture in Tbilisi</strain>
        <tissue evidence="7">Salivary glands</tissue>
    </source>
</reference>
<dbReference type="GO" id="GO:0008320">
    <property type="term" value="F:protein transmembrane transporter activity"/>
    <property type="evidence" value="ECO:0007669"/>
    <property type="project" value="TreeGrafter"/>
</dbReference>
<dbReference type="InterPro" id="IPR045238">
    <property type="entry name" value="Tim23-like"/>
</dbReference>
<evidence type="ECO:0000256" key="4">
    <source>
        <dbReference type="ARBA" id="ARBA00023136"/>
    </source>
</evidence>
<protein>
    <submittedName>
        <fullName evidence="7">Putative mitochondrial import inner membrane translocase subunit tim23</fullName>
    </submittedName>
</protein>
<evidence type="ECO:0000256" key="5">
    <source>
        <dbReference type="SAM" id="MobiDB-lite"/>
    </source>
</evidence>
<sequence>MSDDFLSKPLSFGTSSDESPAPSRQKASPISPYLNYDPRFLQSAQPEFIFPEGASKQRGRFELAFSQIGSSVMAGASIGGVAGLYNGIKATSLANQTGKLRRTQLLNHVMKQGSATANTLGTLAVMYSGFGVLLQWARGEDDEINTVLAGTSTGLLYKSSAGLRKCAIGGGVGFTLAALYCLWGISKGKSSKFNDFKQYM</sequence>
<evidence type="ECO:0000313" key="7">
    <source>
        <dbReference type="EMBL" id="NBJ60568.1"/>
    </source>
</evidence>
<feature type="region of interest" description="Disordered" evidence="5">
    <location>
        <begin position="1"/>
        <end position="30"/>
    </location>
</feature>
<dbReference type="PANTHER" id="PTHR15371:SF0">
    <property type="entry name" value="SD19278P"/>
    <property type="match status" value="1"/>
</dbReference>
<keyword evidence="2 6" id="KW-0812">Transmembrane</keyword>
<evidence type="ECO:0000256" key="1">
    <source>
        <dbReference type="ARBA" id="ARBA00004141"/>
    </source>
</evidence>
<dbReference type="AlphaFoldDB" id="A0A6B2EER6"/>
<dbReference type="EMBL" id="GIFK01002865">
    <property type="protein sequence ID" value="NBJ60568.1"/>
    <property type="molecule type" value="Transcribed_RNA"/>
</dbReference>
<keyword evidence="4 6" id="KW-0472">Membrane</keyword>
<accession>A0A6B2EER6</accession>
<evidence type="ECO:0000256" key="6">
    <source>
        <dbReference type="SAM" id="Phobius"/>
    </source>
</evidence>
<dbReference type="GO" id="GO:0030150">
    <property type="term" value="P:protein import into mitochondrial matrix"/>
    <property type="evidence" value="ECO:0007669"/>
    <property type="project" value="TreeGrafter"/>
</dbReference>